<comment type="caution">
    <text evidence="2">The sequence shown here is derived from an EMBL/GenBank/DDBJ whole genome shotgun (WGS) entry which is preliminary data.</text>
</comment>
<dbReference type="SUPFAM" id="SSF55781">
    <property type="entry name" value="GAF domain-like"/>
    <property type="match status" value="1"/>
</dbReference>
<dbReference type="InterPro" id="IPR029787">
    <property type="entry name" value="Nucleotide_cyclase"/>
</dbReference>
<reference evidence="2 3" key="1">
    <citation type="submission" date="2023-07" db="EMBL/GenBank/DDBJ databases">
        <title>Sorghum-associated microbial communities from plants grown in Nebraska, USA.</title>
        <authorList>
            <person name="Schachtman D."/>
        </authorList>
    </citation>
    <scope>NUCLEOTIDE SEQUENCE [LARGE SCALE GENOMIC DNA]</scope>
    <source>
        <strain evidence="2 3">BE313</strain>
    </source>
</reference>
<feature type="domain" description="GGDEF" evidence="1">
    <location>
        <begin position="203"/>
        <end position="344"/>
    </location>
</feature>
<dbReference type="CDD" id="cd01949">
    <property type="entry name" value="GGDEF"/>
    <property type="match status" value="1"/>
</dbReference>
<dbReference type="InterPro" id="IPR052155">
    <property type="entry name" value="Biofilm_reg_signaling"/>
</dbReference>
<protein>
    <submittedName>
        <fullName evidence="2">Diguanylate cyclase</fullName>
        <ecNumber evidence="2">2.7.7.65</ecNumber>
    </submittedName>
</protein>
<dbReference type="RefSeq" id="WP_310374026.1">
    <property type="nucleotide sequence ID" value="NZ_JAVDXT010000002.1"/>
</dbReference>
<dbReference type="Pfam" id="PF13185">
    <property type="entry name" value="GAF_2"/>
    <property type="match status" value="1"/>
</dbReference>
<dbReference type="PANTHER" id="PTHR44757">
    <property type="entry name" value="DIGUANYLATE CYCLASE DGCP"/>
    <property type="match status" value="1"/>
</dbReference>
<organism evidence="2 3">
    <name type="scientific">Rhodoferax ferrireducens</name>
    <dbReference type="NCBI Taxonomy" id="192843"/>
    <lineage>
        <taxon>Bacteria</taxon>
        <taxon>Pseudomonadati</taxon>
        <taxon>Pseudomonadota</taxon>
        <taxon>Betaproteobacteria</taxon>
        <taxon>Burkholderiales</taxon>
        <taxon>Comamonadaceae</taxon>
        <taxon>Rhodoferax</taxon>
    </lineage>
</organism>
<dbReference type="PANTHER" id="PTHR44757:SF2">
    <property type="entry name" value="BIOFILM ARCHITECTURE MAINTENANCE PROTEIN MBAA"/>
    <property type="match status" value="1"/>
</dbReference>
<dbReference type="Proteomes" id="UP001180487">
    <property type="component" value="Unassembled WGS sequence"/>
</dbReference>
<name>A0ABU2CA16_9BURK</name>
<dbReference type="InterPro" id="IPR000160">
    <property type="entry name" value="GGDEF_dom"/>
</dbReference>
<dbReference type="SMART" id="SM00065">
    <property type="entry name" value="GAF"/>
    <property type="match status" value="1"/>
</dbReference>
<dbReference type="Pfam" id="PF00990">
    <property type="entry name" value="GGDEF"/>
    <property type="match status" value="1"/>
</dbReference>
<proteinExistence type="predicted"/>
<dbReference type="NCBIfam" id="TIGR00254">
    <property type="entry name" value="GGDEF"/>
    <property type="match status" value="1"/>
</dbReference>
<dbReference type="InterPro" id="IPR029016">
    <property type="entry name" value="GAF-like_dom_sf"/>
</dbReference>
<dbReference type="EMBL" id="JAVDXT010000002">
    <property type="protein sequence ID" value="MDR7378136.1"/>
    <property type="molecule type" value="Genomic_DNA"/>
</dbReference>
<sequence>MDFLLHRLSQSMSSARTLEELTRPLLEMLESVTGMESTYLTTIDLDKGLQHVLFARNSQQLVIPEGISVPWNDTLCKRAMDEKRFFTDDVAGCWGDSEAARALGIQTYVSVPVTMDDGGLYGTLCAASSSQQPMAPNAEHVLRLFARLIAQHIDRERLLDQLGKANIELASYALTDALTGLPNRRSLIAELGRTLARAQRDGTGVLVSFIDFDGFKEINDTHGHDVGDQFLVAMAQSMSNNLRAGDVLARFGGDEFVYVGRGPSLGDRSNKNTVRQLQERMTQQCTTRLQLGGVEIDCGGASVGVVLVDPHATSAEKALTQADAAMYEVKRARRIERDSQLQAL</sequence>
<dbReference type="PROSITE" id="PS50887">
    <property type="entry name" value="GGDEF"/>
    <property type="match status" value="1"/>
</dbReference>
<dbReference type="Gene3D" id="3.30.70.270">
    <property type="match status" value="1"/>
</dbReference>
<evidence type="ECO:0000313" key="2">
    <source>
        <dbReference type="EMBL" id="MDR7378136.1"/>
    </source>
</evidence>
<keyword evidence="2" id="KW-0548">Nucleotidyltransferase</keyword>
<dbReference type="GO" id="GO:0052621">
    <property type="term" value="F:diguanylate cyclase activity"/>
    <property type="evidence" value="ECO:0007669"/>
    <property type="project" value="UniProtKB-EC"/>
</dbReference>
<dbReference type="EC" id="2.7.7.65" evidence="2"/>
<keyword evidence="3" id="KW-1185">Reference proteome</keyword>
<keyword evidence="2" id="KW-0808">Transferase</keyword>
<evidence type="ECO:0000259" key="1">
    <source>
        <dbReference type="PROSITE" id="PS50887"/>
    </source>
</evidence>
<dbReference type="SMART" id="SM00267">
    <property type="entry name" value="GGDEF"/>
    <property type="match status" value="1"/>
</dbReference>
<evidence type="ECO:0000313" key="3">
    <source>
        <dbReference type="Proteomes" id="UP001180487"/>
    </source>
</evidence>
<accession>A0ABU2CA16</accession>
<gene>
    <name evidence="2" type="ORF">J2X19_002815</name>
</gene>
<dbReference type="InterPro" id="IPR043128">
    <property type="entry name" value="Rev_trsase/Diguanyl_cyclase"/>
</dbReference>
<dbReference type="Gene3D" id="3.30.450.40">
    <property type="match status" value="1"/>
</dbReference>
<dbReference type="SUPFAM" id="SSF55073">
    <property type="entry name" value="Nucleotide cyclase"/>
    <property type="match status" value="1"/>
</dbReference>
<dbReference type="InterPro" id="IPR003018">
    <property type="entry name" value="GAF"/>
</dbReference>